<evidence type="ECO:0000256" key="1">
    <source>
        <dbReference type="SAM" id="MobiDB-lite"/>
    </source>
</evidence>
<accession>A0A8H6YAG1</accession>
<evidence type="ECO:0000313" key="2">
    <source>
        <dbReference type="EMBL" id="KAF7354769.1"/>
    </source>
</evidence>
<dbReference type="EMBL" id="JACAZH010000011">
    <property type="protein sequence ID" value="KAF7354769.1"/>
    <property type="molecule type" value="Genomic_DNA"/>
</dbReference>
<feature type="compositionally biased region" description="Basic and acidic residues" evidence="1">
    <location>
        <begin position="49"/>
        <end position="61"/>
    </location>
</feature>
<gene>
    <name evidence="2" type="ORF">MSAN_01391100</name>
</gene>
<organism evidence="2 3">
    <name type="scientific">Mycena sanguinolenta</name>
    <dbReference type="NCBI Taxonomy" id="230812"/>
    <lineage>
        <taxon>Eukaryota</taxon>
        <taxon>Fungi</taxon>
        <taxon>Dikarya</taxon>
        <taxon>Basidiomycota</taxon>
        <taxon>Agaricomycotina</taxon>
        <taxon>Agaricomycetes</taxon>
        <taxon>Agaricomycetidae</taxon>
        <taxon>Agaricales</taxon>
        <taxon>Marasmiineae</taxon>
        <taxon>Mycenaceae</taxon>
        <taxon>Mycena</taxon>
    </lineage>
</organism>
<keyword evidence="3" id="KW-1185">Reference proteome</keyword>
<name>A0A8H6YAG1_9AGAR</name>
<comment type="caution">
    <text evidence="2">The sequence shown here is derived from an EMBL/GenBank/DDBJ whole genome shotgun (WGS) entry which is preliminary data.</text>
</comment>
<feature type="region of interest" description="Disordered" evidence="1">
    <location>
        <begin position="45"/>
        <end position="64"/>
    </location>
</feature>
<sequence>MQAKGCSDLLVSTHFGGDGHLGDCGRSQFCQQSMKANVVVGSLESASNEGKEGRDQKKDADVCGQNWGRSLQNTRAIEGRRRALPLFHPSHYPFLLLPPSSVFFRLLLPLPRLDVLIFPAVHPAGSTPAAAPSAPSKTYRLQMAVPRHIESVFHSFRLPNIPVSRAEAF</sequence>
<dbReference type="AlphaFoldDB" id="A0A8H6YAG1"/>
<dbReference type="Proteomes" id="UP000623467">
    <property type="component" value="Unassembled WGS sequence"/>
</dbReference>
<protein>
    <submittedName>
        <fullName evidence="2">Uncharacterized protein</fullName>
    </submittedName>
</protein>
<evidence type="ECO:0000313" key="3">
    <source>
        <dbReference type="Proteomes" id="UP000623467"/>
    </source>
</evidence>
<reference evidence="2" key="1">
    <citation type="submission" date="2020-05" db="EMBL/GenBank/DDBJ databases">
        <title>Mycena genomes resolve the evolution of fungal bioluminescence.</title>
        <authorList>
            <person name="Tsai I.J."/>
        </authorList>
    </citation>
    <scope>NUCLEOTIDE SEQUENCE</scope>
    <source>
        <strain evidence="2">160909Yilan</strain>
    </source>
</reference>
<proteinExistence type="predicted"/>